<dbReference type="InterPro" id="IPR026030">
    <property type="entry name" value="Pur-cyt_permease_Fcy2/21/22"/>
</dbReference>
<keyword evidence="5 7" id="KW-1133">Transmembrane helix</keyword>
<feature type="transmembrane region" description="Helical" evidence="7">
    <location>
        <begin position="433"/>
        <end position="450"/>
    </location>
</feature>
<feature type="transmembrane region" description="Helical" evidence="7">
    <location>
        <begin position="148"/>
        <end position="167"/>
    </location>
</feature>
<keyword evidence="4 7" id="KW-0812">Transmembrane</keyword>
<feature type="transmembrane region" description="Helical" evidence="7">
    <location>
        <begin position="288"/>
        <end position="307"/>
    </location>
</feature>
<feature type="transmembrane region" description="Helical" evidence="7">
    <location>
        <begin position="174"/>
        <end position="195"/>
    </location>
</feature>
<proteinExistence type="inferred from homology"/>
<dbReference type="PIRSF" id="PIRSF002744">
    <property type="entry name" value="Pur-cyt_permease"/>
    <property type="match status" value="1"/>
</dbReference>
<dbReference type="Pfam" id="PF02133">
    <property type="entry name" value="Transp_cyt_pur"/>
    <property type="match status" value="1"/>
</dbReference>
<name>A0A6J6W450_9ZZZZ</name>
<dbReference type="AlphaFoldDB" id="A0A6J6W450"/>
<feature type="transmembrane region" description="Helical" evidence="7">
    <location>
        <begin position="396"/>
        <end position="413"/>
    </location>
</feature>
<feature type="transmembrane region" description="Helical" evidence="7">
    <location>
        <begin position="328"/>
        <end position="346"/>
    </location>
</feature>
<dbReference type="PANTHER" id="PTHR31806:SF1">
    <property type="entry name" value="PURINE-CYTOSINE PERMEASE FCY2-RELATED"/>
    <property type="match status" value="1"/>
</dbReference>
<dbReference type="PANTHER" id="PTHR31806">
    <property type="entry name" value="PURINE-CYTOSINE PERMEASE FCY2-RELATED"/>
    <property type="match status" value="1"/>
</dbReference>
<organism evidence="8">
    <name type="scientific">freshwater metagenome</name>
    <dbReference type="NCBI Taxonomy" id="449393"/>
    <lineage>
        <taxon>unclassified sequences</taxon>
        <taxon>metagenomes</taxon>
        <taxon>ecological metagenomes</taxon>
    </lineage>
</organism>
<sequence length="468" mass="50130">MSDIEIREGEYGEKLLVVEPGGVEAIPEADRHGKPWNLFAVWTSPNLEFATIYVGALGMFFGLSFMQAVLGAILGNALGALGSYFLTQDGPKYGVPQMVISRSAFGKVGNILPSIANAGAAGIGWFAVNSVSGALALATLTGWSKLDCLLIVAIVQVAIAFVGHNLVQKVEKYLMPYLIVVFGIAAIIVFTQPSVAAPETWGKPGAFFLYVGAVYGYSAGWNPFSSDYSRYMPSNTDTKAAGRYAALGLLVAPTILEIVGIAAVNAGMHSYGPNSNPVGDFTNFLPGWLGKLVLLGIVMGSICANVLNVYSGSMSFLAMGIKLKSHHLRAITAIVFGIGGFALAHWAMPNTATNLENFLLLMSYWIGPWLGVIAADKLIRRGRSVKHLLFVSRENFAGPLAFVVSVSVSMYYFSNQVWYTGAYVKTHPHIGDIGFAVGFVLAFVIYYLLFPVGARHERASQAAVEAQQ</sequence>
<evidence type="ECO:0000256" key="5">
    <source>
        <dbReference type="ARBA" id="ARBA00022989"/>
    </source>
</evidence>
<feature type="transmembrane region" description="Helical" evidence="7">
    <location>
        <begin position="207"/>
        <end position="224"/>
    </location>
</feature>
<feature type="transmembrane region" description="Helical" evidence="7">
    <location>
        <begin position="358"/>
        <end position="375"/>
    </location>
</feature>
<feature type="transmembrane region" description="Helical" evidence="7">
    <location>
        <begin position="65"/>
        <end position="87"/>
    </location>
</feature>
<evidence type="ECO:0000313" key="8">
    <source>
        <dbReference type="EMBL" id="CAB4779641.1"/>
    </source>
</evidence>
<evidence type="ECO:0000256" key="3">
    <source>
        <dbReference type="ARBA" id="ARBA00022448"/>
    </source>
</evidence>
<reference evidence="8" key="1">
    <citation type="submission" date="2020-05" db="EMBL/GenBank/DDBJ databases">
        <authorList>
            <person name="Chiriac C."/>
            <person name="Salcher M."/>
            <person name="Ghai R."/>
            <person name="Kavagutti S V."/>
        </authorList>
    </citation>
    <scope>NUCLEOTIDE SEQUENCE</scope>
</reference>
<evidence type="ECO:0000256" key="2">
    <source>
        <dbReference type="ARBA" id="ARBA00008974"/>
    </source>
</evidence>
<protein>
    <submittedName>
        <fullName evidence="8">Unannotated protein</fullName>
    </submittedName>
</protein>
<feature type="transmembrane region" description="Helical" evidence="7">
    <location>
        <begin position="108"/>
        <end position="128"/>
    </location>
</feature>
<feature type="transmembrane region" description="Helical" evidence="7">
    <location>
        <begin position="244"/>
        <end position="268"/>
    </location>
</feature>
<keyword evidence="3" id="KW-0813">Transport</keyword>
<keyword evidence="6 7" id="KW-0472">Membrane</keyword>
<evidence type="ECO:0000256" key="1">
    <source>
        <dbReference type="ARBA" id="ARBA00004141"/>
    </source>
</evidence>
<dbReference type="EMBL" id="CAFAAB010000034">
    <property type="protein sequence ID" value="CAB4779641.1"/>
    <property type="molecule type" value="Genomic_DNA"/>
</dbReference>
<dbReference type="GO" id="GO:0022857">
    <property type="term" value="F:transmembrane transporter activity"/>
    <property type="evidence" value="ECO:0007669"/>
    <property type="project" value="InterPro"/>
</dbReference>
<gene>
    <name evidence="8" type="ORF">UFOPK2958_00439</name>
</gene>
<dbReference type="GO" id="GO:0005886">
    <property type="term" value="C:plasma membrane"/>
    <property type="evidence" value="ECO:0007669"/>
    <property type="project" value="TreeGrafter"/>
</dbReference>
<dbReference type="Gene3D" id="1.10.4160.10">
    <property type="entry name" value="Hydantoin permease"/>
    <property type="match status" value="1"/>
</dbReference>
<evidence type="ECO:0000256" key="7">
    <source>
        <dbReference type="SAM" id="Phobius"/>
    </source>
</evidence>
<dbReference type="InterPro" id="IPR001248">
    <property type="entry name" value="Pur-cyt_permease"/>
</dbReference>
<comment type="similarity">
    <text evidence="2">Belongs to the purine-cytosine permease (2.A.39) family.</text>
</comment>
<comment type="subcellular location">
    <subcellularLocation>
        <location evidence="1">Membrane</location>
        <topology evidence="1">Multi-pass membrane protein</topology>
    </subcellularLocation>
</comment>
<evidence type="ECO:0000256" key="6">
    <source>
        <dbReference type="ARBA" id="ARBA00023136"/>
    </source>
</evidence>
<evidence type="ECO:0000256" key="4">
    <source>
        <dbReference type="ARBA" id="ARBA00022692"/>
    </source>
</evidence>
<accession>A0A6J6W450</accession>